<dbReference type="AlphaFoldDB" id="A0A3S9XF28"/>
<organism evidence="3 4">
    <name type="scientific">Entomomonas moraniae</name>
    <dbReference type="NCBI Taxonomy" id="2213226"/>
    <lineage>
        <taxon>Bacteria</taxon>
        <taxon>Pseudomonadati</taxon>
        <taxon>Pseudomonadota</taxon>
        <taxon>Gammaproteobacteria</taxon>
        <taxon>Pseudomonadales</taxon>
        <taxon>Pseudomonadaceae</taxon>
        <taxon>Entomomonas</taxon>
    </lineage>
</organism>
<dbReference type="KEGG" id="emo:DM558_09800"/>
<dbReference type="PANTHER" id="PTHR33840">
    <property type="match status" value="1"/>
</dbReference>
<feature type="domain" description="T6SS Phospholipase effector Tle1-like catalytic" evidence="2">
    <location>
        <begin position="119"/>
        <end position="413"/>
    </location>
</feature>
<evidence type="ECO:0000313" key="3">
    <source>
        <dbReference type="EMBL" id="AZS51047.1"/>
    </source>
</evidence>
<feature type="region of interest" description="Disordered" evidence="1">
    <location>
        <begin position="211"/>
        <end position="258"/>
    </location>
</feature>
<feature type="compositionally biased region" description="Basic and acidic residues" evidence="1">
    <location>
        <begin position="726"/>
        <end position="735"/>
    </location>
</feature>
<protein>
    <recommendedName>
        <fullName evidence="2">T6SS Phospholipase effector Tle1-like catalytic domain-containing protein</fullName>
    </recommendedName>
</protein>
<evidence type="ECO:0000313" key="4">
    <source>
        <dbReference type="Proteomes" id="UP000273143"/>
    </source>
</evidence>
<reference evidence="4" key="1">
    <citation type="submission" date="2018-06" db="EMBL/GenBank/DDBJ databases">
        <title>Complete genome of Pseudomonas insecticola strain QZS01.</title>
        <authorList>
            <person name="Wang J."/>
            <person name="Su Q."/>
        </authorList>
    </citation>
    <scope>NUCLEOTIDE SEQUENCE [LARGE SCALE GENOMIC DNA]</scope>
    <source>
        <strain evidence="4">QZS01</strain>
    </source>
</reference>
<evidence type="ECO:0000259" key="2">
    <source>
        <dbReference type="Pfam" id="PF09994"/>
    </source>
</evidence>
<dbReference type="InterPro" id="IPR018712">
    <property type="entry name" value="Tle1-like_cat"/>
</dbReference>
<proteinExistence type="predicted"/>
<accession>A0A3S9XF28</accession>
<feature type="region of interest" description="Disordered" evidence="1">
    <location>
        <begin position="1"/>
        <end position="32"/>
    </location>
</feature>
<dbReference type="Pfam" id="PF09994">
    <property type="entry name" value="T6SS_Tle1-like_cat"/>
    <property type="match status" value="1"/>
</dbReference>
<feature type="compositionally biased region" description="Polar residues" evidence="1">
    <location>
        <begin position="736"/>
        <end position="746"/>
    </location>
</feature>
<keyword evidence="4" id="KW-1185">Reference proteome</keyword>
<dbReference type="PANTHER" id="PTHR33840:SF1">
    <property type="entry name" value="TLE1 PHOSPHOLIPASE DOMAIN-CONTAINING PROTEIN"/>
    <property type="match status" value="1"/>
</dbReference>
<feature type="region of interest" description="Disordered" evidence="1">
    <location>
        <begin position="726"/>
        <end position="748"/>
    </location>
</feature>
<sequence>MSNTADGAFGDARKGQRKNENDEQTGPNPTSQVQLNLNYLRLNVFFDGTGNNMFNTEHRLEDDKKIAEEYDAVDRNLDPDDWNDRIKIKETKDEIHRKRGDYYNLNGSLSYDNDYSNPAILYMAAEVTEKRKRVYIEGSGTIREEMEDQGGLAASTGVSGIVDRVFQAYMFCATELKETKTDGLIFNVFGFSRGAFYGRYFTALLKEDSRDDPEATAKEAQQKEQYAKDKAARDQAALEKRKQQHAKQDNAPTPTWDGPSWYEAPLRWAKNTVQYAVVEPVMLLWKLAHNIVPGTESIPIYTGTYKYQNTGRTLLLYPPEKIVINLVGIYDTVAAHGWNHHNDSVPFKLGIGARQGIKKVIHITAENEYRNHFALVSINTALIGSNKDGHPVGFQCRMPGAHADIGGGYIKNFEEKGKYLSVYEPPGEASSWEKQSGEIDWRWFYKKGFYATEQTKPDYDQLRKSQRQIEHLDNQIAAKKKQGLDTIADEKERESLVRQLDDSRAQVSMDQQTYHEYKTQQLNQQIADKQLAGLDTKAEQAKLKALQESNESKEPSKGISVIPAKEGDYGDLGVRKHTSLALHTYYKVRGWRIFNENAYQYVPLKLMYTLATDDYLKALEFINPNGEALLIESFNKIEANPVLKKYSDQAISLAQANFKTSNKEFFYLPFKDMLTAKESQYLYHDFIHNSLSPEFGFDRIPDYMTNGSQDYNKDKDYNPIRVMVYDDRDGPENTKKNNPYTQGQQKSYDEINVEPLTVDENTLDAEIYPELLKKAVKEPLKS</sequence>
<feature type="compositionally biased region" description="Basic and acidic residues" evidence="1">
    <location>
        <begin position="11"/>
        <end position="21"/>
    </location>
</feature>
<dbReference type="RefSeq" id="WP_127163818.1">
    <property type="nucleotide sequence ID" value="NZ_CP029822.1"/>
</dbReference>
<evidence type="ECO:0000256" key="1">
    <source>
        <dbReference type="SAM" id="MobiDB-lite"/>
    </source>
</evidence>
<dbReference type="EMBL" id="CP029822">
    <property type="protein sequence ID" value="AZS51047.1"/>
    <property type="molecule type" value="Genomic_DNA"/>
</dbReference>
<gene>
    <name evidence="3" type="ORF">DM558_09800</name>
</gene>
<feature type="compositionally biased region" description="Basic and acidic residues" evidence="1">
    <location>
        <begin position="211"/>
        <end position="241"/>
    </location>
</feature>
<name>A0A3S9XF28_9GAMM</name>
<dbReference type="Proteomes" id="UP000273143">
    <property type="component" value="Chromosome"/>
</dbReference>